<reference evidence="22 23" key="1">
    <citation type="journal article" date="2024" name="BMC Genomics">
        <title>De novo assembly and annotation of Popillia japonica's genome with initial clues to its potential as an invasive pest.</title>
        <authorList>
            <person name="Cucini C."/>
            <person name="Boschi S."/>
            <person name="Funari R."/>
            <person name="Cardaioli E."/>
            <person name="Iannotti N."/>
            <person name="Marturano G."/>
            <person name="Paoli F."/>
            <person name="Bruttini M."/>
            <person name="Carapelli A."/>
            <person name="Frati F."/>
            <person name="Nardi F."/>
        </authorList>
    </citation>
    <scope>NUCLEOTIDE SEQUENCE [LARGE SCALE GENOMIC DNA]</scope>
    <source>
        <strain evidence="22">DMR45628</strain>
    </source>
</reference>
<dbReference type="FunFam" id="3.40.50.1000:FF:000001">
    <property type="entry name" value="Phospholipid-transporting ATPase IC"/>
    <property type="match status" value="1"/>
</dbReference>
<keyword evidence="8 20" id="KW-0812">Transmembrane</keyword>
<evidence type="ECO:0000256" key="1">
    <source>
        <dbReference type="ARBA" id="ARBA00004651"/>
    </source>
</evidence>
<comment type="caution">
    <text evidence="22">The sequence shown here is derived from an EMBL/GenBank/DDBJ whole genome shotgun (WGS) entry which is preliminary data.</text>
</comment>
<dbReference type="FunFam" id="2.70.150.10:FF:000003">
    <property type="entry name" value="Sodium/potassium-transporting ATPase subunit alpha"/>
    <property type="match status" value="1"/>
</dbReference>
<feature type="domain" description="Cation-transporting P-type ATPase N-terminal" evidence="21">
    <location>
        <begin position="47"/>
        <end position="121"/>
    </location>
</feature>
<dbReference type="Gene3D" id="2.70.150.10">
    <property type="entry name" value="Calcium-transporting ATPase, cytoplasmic transduction domain A"/>
    <property type="match status" value="1"/>
</dbReference>
<feature type="transmembrane region" description="Helical" evidence="20">
    <location>
        <begin position="948"/>
        <end position="969"/>
    </location>
</feature>
<dbReference type="Pfam" id="PF13246">
    <property type="entry name" value="Cation_ATPase"/>
    <property type="match status" value="1"/>
</dbReference>
<name>A0AAW1JWB3_POPJA</name>
<feature type="transmembrane region" description="Helical" evidence="20">
    <location>
        <begin position="918"/>
        <end position="936"/>
    </location>
</feature>
<dbReference type="PROSITE" id="PS00154">
    <property type="entry name" value="ATPASE_E1_E2"/>
    <property type="match status" value="1"/>
</dbReference>
<evidence type="ECO:0000256" key="9">
    <source>
        <dbReference type="ARBA" id="ARBA00022741"/>
    </source>
</evidence>
<evidence type="ECO:0000313" key="22">
    <source>
        <dbReference type="EMBL" id="KAK9708795.1"/>
    </source>
</evidence>
<feature type="transmembrane region" description="Helical" evidence="20">
    <location>
        <begin position="295"/>
        <end position="319"/>
    </location>
</feature>
<evidence type="ECO:0000256" key="5">
    <source>
        <dbReference type="ARBA" id="ARBA00022538"/>
    </source>
</evidence>
<sequence length="1022" mass="113683">MEVKLKRSKIVASSTQQSMASISLSDNNNVIKKSDKLDDIKKDIDINDHIITIDELETKYCTNIETGMTNWAAARLLHINGPNCLIPPATKSRWLVLAGYLMGGFNVLLWIGAFLSVFGFGVSFYKFGEMEEEQLYLAVLLVTVILITGFFGFYQEAANNLVMEGFKKMLPKSAFVIREGVYSEIACEELVIGDLVHVKAGFCVPADIRVISCNTLKVDNSSITGESEPQSRLPVYTDPNPLETANLAFYGTNVVEGSGYGIIIATGKNTLMGHIAGLTSVLMAEETNIKKELKLFIKLITTMALMVGVSCFIASLMMGYTVIRAFIFCIAIIVANVPEGLMVTLTASLTLTAKRLARKHCLVKNLQAIETLGSTSVICSDKTGTLTQNRMTVSHIYYDLDIMDVLDPSFTAFPTSSFKVLCRVGILCSKAEYHANDMDLPAEDRRILGDASEVAVMKAMEVMVGDIIERRDKNPKICEIPFNSVNKYQLSVHRRMRGSYLVVMKGAPEKILERCTTMVLNGKNIAINRHMKAIEKAVLNMGYMGERVLAFADLELDRRIYNDEFPFDINSINFPVTGLRFAGLMSMIDPPKEGVLDAIQKCRTAGIKVVMLTGDHPITAMAIAKKVGIISPDKATPYDIAMEQNISITAVPKEEVAACPAVVISGWDLRTMTQKELDKLIQHHTEIVFARTSPQQKLQIVEAFQRQEETVAVTGDGVNDSPALKKADIGISMGITGSDVSKEAADMVLLDDNFATIVLGIEEGRLIFDNLKKTLGYLLTSNLPEIIPFLLFVIISIPSALSVMAIIIIDVGTDLWPAISLAYEKPESDIMRRQPRNLKKDRLVDLKLILYTYIQIGVVQACAGLSAYFYTMAKHGFLIDRVIGLRIDWDDKSNDAVVDSYGQEWSYAERLILERKGYSAYFLAIVTTQVADVLICKTRRLSLIHQGMDNWVLNMGILFEIGLAMLVVYCPFINEMVRLQPINILYILPAVPYAVFIIVFDELRRFVIRRYPGSSLEHEIYY</sequence>
<dbReference type="InterPro" id="IPR059000">
    <property type="entry name" value="ATPase_P-type_domA"/>
</dbReference>
<feature type="transmembrane region" description="Helical" evidence="20">
    <location>
        <begin position="94"/>
        <end position="115"/>
    </location>
</feature>
<dbReference type="PANTHER" id="PTHR43294:SF13">
    <property type="entry name" value="SODIUM_POTASSIUM-TRANSPORTING ATPASE SUBUNIT ALPHA"/>
    <property type="match status" value="1"/>
</dbReference>
<keyword evidence="9 20" id="KW-0547">Nucleotide-binding</keyword>
<evidence type="ECO:0000256" key="11">
    <source>
        <dbReference type="ARBA" id="ARBA00022958"/>
    </source>
</evidence>
<keyword evidence="4" id="KW-1003">Cell membrane</keyword>
<dbReference type="GO" id="GO:1902600">
    <property type="term" value="P:proton transmembrane transport"/>
    <property type="evidence" value="ECO:0007669"/>
    <property type="project" value="TreeGrafter"/>
</dbReference>
<dbReference type="AlphaFoldDB" id="A0AAW1JWB3"/>
<dbReference type="SFLD" id="SFLDF00027">
    <property type="entry name" value="p-type_atpase"/>
    <property type="match status" value="1"/>
</dbReference>
<dbReference type="Gene3D" id="3.40.50.1000">
    <property type="entry name" value="HAD superfamily/HAD-like"/>
    <property type="match status" value="1"/>
</dbReference>
<dbReference type="GO" id="GO:0005886">
    <property type="term" value="C:plasma membrane"/>
    <property type="evidence" value="ECO:0007669"/>
    <property type="project" value="UniProtKB-SubCell"/>
</dbReference>
<evidence type="ECO:0000256" key="14">
    <source>
        <dbReference type="ARBA" id="ARBA00023053"/>
    </source>
</evidence>
<comment type="function">
    <text evidence="18">This is the catalytic component of the active enzyme, which catalyzes the hydrolysis of ATP coupled with the exchange of sodium and potassium ions across the plasma membrane. This action creates the electrochemical gradient of sodium and potassium ions, providing the energy for active transport of various nutrients.</text>
</comment>
<dbReference type="InterPro" id="IPR044492">
    <property type="entry name" value="P_typ_ATPase_HD_dom"/>
</dbReference>
<keyword evidence="6" id="KW-0597">Phosphoprotein</keyword>
<dbReference type="NCBIfam" id="TIGR01494">
    <property type="entry name" value="ATPase_P-type"/>
    <property type="match status" value="2"/>
</dbReference>
<dbReference type="GO" id="GO:0005391">
    <property type="term" value="F:P-type sodium:potassium-exchanging transporter activity"/>
    <property type="evidence" value="ECO:0007669"/>
    <property type="project" value="TreeGrafter"/>
</dbReference>
<keyword evidence="3 20" id="KW-0813">Transport</keyword>
<dbReference type="PANTHER" id="PTHR43294">
    <property type="entry name" value="SODIUM/POTASSIUM-TRANSPORTING ATPASE SUBUNIT ALPHA"/>
    <property type="match status" value="1"/>
</dbReference>
<dbReference type="GO" id="GO:0030007">
    <property type="term" value="P:intracellular potassium ion homeostasis"/>
    <property type="evidence" value="ECO:0007669"/>
    <property type="project" value="TreeGrafter"/>
</dbReference>
<evidence type="ECO:0000256" key="8">
    <source>
        <dbReference type="ARBA" id="ARBA00022692"/>
    </source>
</evidence>
<keyword evidence="15 20" id="KW-0406">Ion transport</keyword>
<dbReference type="EMBL" id="JASPKY010000321">
    <property type="protein sequence ID" value="KAK9708795.1"/>
    <property type="molecule type" value="Genomic_DNA"/>
</dbReference>
<dbReference type="InterPro" id="IPR006068">
    <property type="entry name" value="ATPase_P-typ_cation-transptr_C"/>
</dbReference>
<dbReference type="InterPro" id="IPR036412">
    <property type="entry name" value="HAD-like_sf"/>
</dbReference>
<dbReference type="SUPFAM" id="SSF81660">
    <property type="entry name" value="Metal cation-transporting ATPase, ATP-binding domain N"/>
    <property type="match status" value="1"/>
</dbReference>
<evidence type="ECO:0000256" key="15">
    <source>
        <dbReference type="ARBA" id="ARBA00023065"/>
    </source>
</evidence>
<keyword evidence="5 20" id="KW-0633">Potassium transport</keyword>
<feature type="transmembrane region" description="Helical" evidence="20">
    <location>
        <begin position="981"/>
        <end position="1000"/>
    </location>
</feature>
<dbReference type="Pfam" id="PF00690">
    <property type="entry name" value="Cation_ATPase_N"/>
    <property type="match status" value="1"/>
</dbReference>
<keyword evidence="14" id="KW-0915">Sodium</keyword>
<organism evidence="22 23">
    <name type="scientific">Popillia japonica</name>
    <name type="common">Japanese beetle</name>
    <dbReference type="NCBI Taxonomy" id="7064"/>
    <lineage>
        <taxon>Eukaryota</taxon>
        <taxon>Metazoa</taxon>
        <taxon>Ecdysozoa</taxon>
        <taxon>Arthropoda</taxon>
        <taxon>Hexapoda</taxon>
        <taxon>Insecta</taxon>
        <taxon>Pterygota</taxon>
        <taxon>Neoptera</taxon>
        <taxon>Endopterygota</taxon>
        <taxon>Coleoptera</taxon>
        <taxon>Polyphaga</taxon>
        <taxon>Scarabaeiformia</taxon>
        <taxon>Scarabaeidae</taxon>
        <taxon>Rutelinae</taxon>
        <taxon>Popillia</taxon>
    </lineage>
</organism>
<evidence type="ECO:0000256" key="4">
    <source>
        <dbReference type="ARBA" id="ARBA00022475"/>
    </source>
</evidence>
<keyword evidence="11 20" id="KW-0630">Potassium</keyword>
<dbReference type="Proteomes" id="UP001458880">
    <property type="component" value="Unassembled WGS sequence"/>
</dbReference>
<evidence type="ECO:0000313" key="23">
    <source>
        <dbReference type="Proteomes" id="UP001458880"/>
    </source>
</evidence>
<dbReference type="SFLD" id="SFLDS00003">
    <property type="entry name" value="Haloacid_Dehalogenase"/>
    <property type="match status" value="1"/>
</dbReference>
<dbReference type="FunFam" id="1.20.1110.10:FF:000038">
    <property type="entry name" value="Sodium/potassium-transporting ATPase subunit alpha"/>
    <property type="match status" value="1"/>
</dbReference>
<dbReference type="GO" id="GO:0036376">
    <property type="term" value="P:sodium ion export across plasma membrane"/>
    <property type="evidence" value="ECO:0007669"/>
    <property type="project" value="TreeGrafter"/>
</dbReference>
<dbReference type="SMART" id="SM00831">
    <property type="entry name" value="Cation_ATPase_N"/>
    <property type="match status" value="1"/>
</dbReference>
<evidence type="ECO:0000259" key="21">
    <source>
        <dbReference type="SMART" id="SM00831"/>
    </source>
</evidence>
<keyword evidence="7" id="KW-0740">Sodium/potassium transport</keyword>
<keyword evidence="16 20" id="KW-0472">Membrane</keyword>
<evidence type="ECO:0000256" key="7">
    <source>
        <dbReference type="ARBA" id="ARBA00022607"/>
    </source>
</evidence>
<dbReference type="GO" id="GO:0005524">
    <property type="term" value="F:ATP binding"/>
    <property type="evidence" value="ECO:0007669"/>
    <property type="project" value="UniProtKB-KW"/>
</dbReference>
<dbReference type="GO" id="GO:0006883">
    <property type="term" value="P:intracellular sodium ion homeostasis"/>
    <property type="evidence" value="ECO:0007669"/>
    <property type="project" value="TreeGrafter"/>
</dbReference>
<dbReference type="InterPro" id="IPR023298">
    <property type="entry name" value="ATPase_P-typ_TM_dom_sf"/>
</dbReference>
<dbReference type="GO" id="GO:1990573">
    <property type="term" value="P:potassium ion import across plasma membrane"/>
    <property type="evidence" value="ECO:0007669"/>
    <property type="project" value="TreeGrafter"/>
</dbReference>
<dbReference type="SUPFAM" id="SSF81665">
    <property type="entry name" value="Calcium ATPase, transmembrane domain M"/>
    <property type="match status" value="1"/>
</dbReference>
<dbReference type="Pfam" id="PF00689">
    <property type="entry name" value="Cation_ATPase_C"/>
    <property type="match status" value="1"/>
</dbReference>
<keyword evidence="13 20" id="KW-1133">Transmembrane helix</keyword>
<comment type="subcellular location">
    <subcellularLocation>
        <location evidence="1 20">Cell membrane</location>
        <topology evidence="1 20">Multi-pass membrane protein</topology>
    </subcellularLocation>
</comment>
<evidence type="ECO:0000256" key="19">
    <source>
        <dbReference type="ARBA" id="ARBA00038795"/>
    </source>
</evidence>
<keyword evidence="12" id="KW-1278">Translocase</keyword>
<proteinExistence type="inferred from homology"/>
<evidence type="ECO:0000256" key="2">
    <source>
        <dbReference type="ARBA" id="ARBA00006934"/>
    </source>
</evidence>
<feature type="transmembrane region" description="Helical" evidence="20">
    <location>
        <begin position="844"/>
        <end position="870"/>
    </location>
</feature>
<dbReference type="PRINTS" id="PR00121">
    <property type="entry name" value="NAKATPASE"/>
</dbReference>
<dbReference type="SUPFAM" id="SSF56784">
    <property type="entry name" value="HAD-like"/>
    <property type="match status" value="1"/>
</dbReference>
<evidence type="ECO:0000256" key="13">
    <source>
        <dbReference type="ARBA" id="ARBA00022989"/>
    </source>
</evidence>
<dbReference type="NCBIfam" id="TIGR01106">
    <property type="entry name" value="ATPase-IIC_X-K"/>
    <property type="match status" value="1"/>
</dbReference>
<keyword evidence="23" id="KW-1185">Reference proteome</keyword>
<dbReference type="GO" id="GO:0016887">
    <property type="term" value="F:ATP hydrolysis activity"/>
    <property type="evidence" value="ECO:0007669"/>
    <property type="project" value="InterPro"/>
</dbReference>
<evidence type="ECO:0000256" key="18">
    <source>
        <dbReference type="ARBA" id="ARBA00037422"/>
    </source>
</evidence>
<evidence type="ECO:0000256" key="6">
    <source>
        <dbReference type="ARBA" id="ARBA00022553"/>
    </source>
</evidence>
<dbReference type="PRINTS" id="PR00119">
    <property type="entry name" value="CATATPASE"/>
</dbReference>
<dbReference type="SUPFAM" id="SSF81653">
    <property type="entry name" value="Calcium ATPase, transduction domain A"/>
    <property type="match status" value="1"/>
</dbReference>
<evidence type="ECO:0000256" key="20">
    <source>
        <dbReference type="RuleBase" id="RU362084"/>
    </source>
</evidence>
<comment type="similarity">
    <text evidence="2 20">Belongs to the cation transport ATPase (P-type) (TC 3.A.3) family. Type IIC subfamily.</text>
</comment>
<dbReference type="InterPro" id="IPR023299">
    <property type="entry name" value="ATPase_P-typ_cyto_dom_N"/>
</dbReference>
<evidence type="ECO:0000256" key="3">
    <source>
        <dbReference type="ARBA" id="ARBA00022448"/>
    </source>
</evidence>
<gene>
    <name evidence="22" type="ORF">QE152_g27001</name>
</gene>
<dbReference type="InterPro" id="IPR004014">
    <property type="entry name" value="ATPase_P-typ_cation-transptr_N"/>
</dbReference>
<dbReference type="InterPro" id="IPR018303">
    <property type="entry name" value="ATPase_P-typ_P_site"/>
</dbReference>
<keyword evidence="17" id="KW-0739">Sodium transport</keyword>
<evidence type="ECO:0000256" key="10">
    <source>
        <dbReference type="ARBA" id="ARBA00022840"/>
    </source>
</evidence>
<evidence type="ECO:0000256" key="12">
    <source>
        <dbReference type="ARBA" id="ARBA00022967"/>
    </source>
</evidence>
<protein>
    <recommendedName>
        <fullName evidence="20">Sodium/potassium-transporting ATPase subunit alpha</fullName>
    </recommendedName>
</protein>
<dbReference type="SFLD" id="SFLDG00002">
    <property type="entry name" value="C1.7:_P-type_atpase_like"/>
    <property type="match status" value="1"/>
</dbReference>
<dbReference type="InterPro" id="IPR005775">
    <property type="entry name" value="P-type_ATPase_IIC"/>
</dbReference>
<feature type="transmembrane region" description="Helical" evidence="20">
    <location>
        <begin position="325"/>
        <end position="349"/>
    </location>
</feature>
<evidence type="ECO:0000256" key="17">
    <source>
        <dbReference type="ARBA" id="ARBA00023201"/>
    </source>
</evidence>
<accession>A0AAW1JWB3</accession>
<feature type="transmembrane region" description="Helical" evidence="20">
    <location>
        <begin position="135"/>
        <end position="154"/>
    </location>
</feature>
<comment type="subunit">
    <text evidence="19">The sodium/potassium-transporting ATPase is composed of a catalytic alpha subunit, an auxiliary non-catalytic beta subunit and an additional regulatory subunit.</text>
</comment>
<keyword evidence="20" id="KW-0479">Metal-binding</keyword>
<dbReference type="Gene3D" id="1.20.1110.10">
    <property type="entry name" value="Calcium-transporting ATPase, transmembrane domain"/>
    <property type="match status" value="1"/>
</dbReference>
<dbReference type="GO" id="GO:0046872">
    <property type="term" value="F:metal ion binding"/>
    <property type="evidence" value="ECO:0007669"/>
    <property type="project" value="UniProtKB-KW"/>
</dbReference>
<dbReference type="Pfam" id="PF00122">
    <property type="entry name" value="E1-E2_ATPase"/>
    <property type="match status" value="1"/>
</dbReference>
<dbReference type="FunFam" id="3.40.50.1000:FF:000083">
    <property type="entry name" value="Sodium/potassium-transporting ATPase subunit alpha"/>
    <property type="match status" value="1"/>
</dbReference>
<dbReference type="InterPro" id="IPR023214">
    <property type="entry name" value="HAD_sf"/>
</dbReference>
<dbReference type="Gene3D" id="3.40.1110.10">
    <property type="entry name" value="Calcium-transporting ATPase, cytoplasmic domain N"/>
    <property type="match status" value="1"/>
</dbReference>
<dbReference type="InterPro" id="IPR008250">
    <property type="entry name" value="ATPase_P-typ_transduc_dom_A_sf"/>
</dbReference>
<keyword evidence="10 20" id="KW-0067">ATP-binding</keyword>
<dbReference type="InterPro" id="IPR050510">
    <property type="entry name" value="Cation_transp_ATPase_P-type"/>
</dbReference>
<evidence type="ECO:0000256" key="16">
    <source>
        <dbReference type="ARBA" id="ARBA00023136"/>
    </source>
</evidence>
<dbReference type="InterPro" id="IPR001757">
    <property type="entry name" value="P_typ_ATPase"/>
</dbReference>